<reference evidence="1" key="1">
    <citation type="journal article" date="2014" name="Int. J. Syst. Evol. Microbiol.">
        <title>Complete genome sequence of Corynebacterium casei LMG S-19264T (=DSM 44701T), isolated from a smear-ripened cheese.</title>
        <authorList>
            <consortium name="US DOE Joint Genome Institute (JGI-PGF)"/>
            <person name="Walter F."/>
            <person name="Albersmeier A."/>
            <person name="Kalinowski J."/>
            <person name="Ruckert C."/>
        </authorList>
    </citation>
    <scope>NUCLEOTIDE SEQUENCE</scope>
    <source>
        <strain evidence="1">JCM 15325</strain>
    </source>
</reference>
<accession>A0A917W2G4</accession>
<evidence type="ECO:0008006" key="3">
    <source>
        <dbReference type="Google" id="ProtNLM"/>
    </source>
</evidence>
<dbReference type="AlphaFoldDB" id="A0A917W2G4"/>
<dbReference type="EMBL" id="BMOK01000007">
    <property type="protein sequence ID" value="GGL54944.1"/>
    <property type="molecule type" value="Genomic_DNA"/>
</dbReference>
<dbReference type="SUPFAM" id="SSF55961">
    <property type="entry name" value="Bet v1-like"/>
    <property type="match status" value="1"/>
</dbReference>
<dbReference type="RefSeq" id="WP_188802853.1">
    <property type="nucleotide sequence ID" value="NZ_BMOK01000007.1"/>
</dbReference>
<keyword evidence="2" id="KW-1185">Reference proteome</keyword>
<gene>
    <name evidence="1" type="ORF">GCM10007968_18780</name>
</gene>
<evidence type="ECO:0000313" key="1">
    <source>
        <dbReference type="EMBL" id="GGL54944.1"/>
    </source>
</evidence>
<dbReference type="InterPro" id="IPR019587">
    <property type="entry name" value="Polyketide_cyclase/dehydratase"/>
</dbReference>
<dbReference type="Proteomes" id="UP000654670">
    <property type="component" value="Unassembled WGS sequence"/>
</dbReference>
<dbReference type="Pfam" id="PF10604">
    <property type="entry name" value="Polyketide_cyc2"/>
    <property type="match status" value="1"/>
</dbReference>
<organism evidence="1 2">
    <name type="scientific">Sporolactobacillus putidus</name>
    <dbReference type="NCBI Taxonomy" id="492735"/>
    <lineage>
        <taxon>Bacteria</taxon>
        <taxon>Bacillati</taxon>
        <taxon>Bacillota</taxon>
        <taxon>Bacilli</taxon>
        <taxon>Bacillales</taxon>
        <taxon>Sporolactobacillaceae</taxon>
        <taxon>Sporolactobacillus</taxon>
    </lineage>
</organism>
<comment type="caution">
    <text evidence="1">The sequence shown here is derived from an EMBL/GenBank/DDBJ whole genome shotgun (WGS) entry which is preliminary data.</text>
</comment>
<protein>
    <recommendedName>
        <fullName evidence="3">Polyketide cyclase / dehydrase and lipid transport</fullName>
    </recommendedName>
</protein>
<sequence length="145" mass="16226">MAYAQFTVSINRPVNEVYDFILNGENNKFWRPSVIEVKKETDESVAVGTKFIQSMKGPFGKKISGDYEITGCETNNNIAFKVVSGPARPSGNYDFNDEGTSTKVTFTLSLTPTGIARLMDPMINKQMQLEVANLSNMKTYLEKQH</sequence>
<name>A0A917W2G4_9BACL</name>
<proteinExistence type="predicted"/>
<dbReference type="InterPro" id="IPR023393">
    <property type="entry name" value="START-like_dom_sf"/>
</dbReference>
<reference evidence="1" key="2">
    <citation type="submission" date="2020-09" db="EMBL/GenBank/DDBJ databases">
        <authorList>
            <person name="Sun Q."/>
            <person name="Ohkuma M."/>
        </authorList>
    </citation>
    <scope>NUCLEOTIDE SEQUENCE</scope>
    <source>
        <strain evidence="1">JCM 15325</strain>
    </source>
</reference>
<evidence type="ECO:0000313" key="2">
    <source>
        <dbReference type="Proteomes" id="UP000654670"/>
    </source>
</evidence>
<dbReference type="Gene3D" id="3.30.530.20">
    <property type="match status" value="1"/>
</dbReference>